<evidence type="ECO:0000256" key="1">
    <source>
        <dbReference type="SAM" id="Coils"/>
    </source>
</evidence>
<feature type="compositionally biased region" description="Gly residues" evidence="2">
    <location>
        <begin position="132"/>
        <end position="145"/>
    </location>
</feature>
<feature type="region of interest" description="Disordered" evidence="2">
    <location>
        <begin position="59"/>
        <end position="224"/>
    </location>
</feature>
<feature type="coiled-coil region" evidence="1">
    <location>
        <begin position="411"/>
        <end position="438"/>
    </location>
</feature>
<accession>A0AAD8NSM6</accession>
<protein>
    <submittedName>
        <fullName evidence="3">Uncharacterized protein</fullName>
    </submittedName>
</protein>
<feature type="compositionally biased region" description="Basic and acidic residues" evidence="2">
    <location>
        <begin position="176"/>
        <end position="187"/>
    </location>
</feature>
<gene>
    <name evidence="3" type="ORF">QVD17_28977</name>
</gene>
<keyword evidence="4" id="KW-1185">Reference proteome</keyword>
<sequence length="451" mass="50769">MTKEERKKAHTYVLTNCAEVTDYVYEFDAVAPQLYPNDSVGSLRDKHFAEWIIMSSDHGRVPSPRISSSRGRGRVPSPGISSSRGHVPSLGDSSSLGRGRGRGRGLLPSPMDSSSRGGGRGKHFETSPGFSGTLGQGYSGGGSHAGQGDHSLGGKVGFHNARYDGSQDEGFGGLRQEFDKHNDRAESVDEESDEEIDDELDADIRSGPSHRDSNTTFTPSGPCQRIPIRRVGKKFGDYKAHRAAKTILEENLEGPWETYKDIPKKEINSMFETFREKKLGREITMKELFLHTHLSKESKRSYWAGYYDESQEGMEFCTARSEEIYVTYCRNMLDKHGKDENQHPVGDFDVWRHSTGEGRELYGIGSSDPLFVVTGKFSLTSGRLPSHVEFQRSQEEFERRVNEQVQQQVSKQVQQKVSEQVQQQVADLERRMQEKMQHQMDLLLSKIQNPP</sequence>
<organism evidence="3 4">
    <name type="scientific">Tagetes erecta</name>
    <name type="common">African marigold</name>
    <dbReference type="NCBI Taxonomy" id="13708"/>
    <lineage>
        <taxon>Eukaryota</taxon>
        <taxon>Viridiplantae</taxon>
        <taxon>Streptophyta</taxon>
        <taxon>Embryophyta</taxon>
        <taxon>Tracheophyta</taxon>
        <taxon>Spermatophyta</taxon>
        <taxon>Magnoliopsida</taxon>
        <taxon>eudicotyledons</taxon>
        <taxon>Gunneridae</taxon>
        <taxon>Pentapetalae</taxon>
        <taxon>asterids</taxon>
        <taxon>campanulids</taxon>
        <taxon>Asterales</taxon>
        <taxon>Asteraceae</taxon>
        <taxon>Asteroideae</taxon>
        <taxon>Heliantheae alliance</taxon>
        <taxon>Tageteae</taxon>
        <taxon>Tagetes</taxon>
    </lineage>
</organism>
<comment type="caution">
    <text evidence="3">The sequence shown here is derived from an EMBL/GenBank/DDBJ whole genome shotgun (WGS) entry which is preliminary data.</text>
</comment>
<dbReference type="Proteomes" id="UP001229421">
    <property type="component" value="Unassembled WGS sequence"/>
</dbReference>
<feature type="compositionally biased region" description="Low complexity" evidence="2">
    <location>
        <begin position="61"/>
        <end position="97"/>
    </location>
</feature>
<name>A0AAD8NSM6_TARER</name>
<dbReference type="EMBL" id="JAUHHV010000007">
    <property type="protein sequence ID" value="KAK1419704.1"/>
    <property type="molecule type" value="Genomic_DNA"/>
</dbReference>
<dbReference type="AlphaFoldDB" id="A0AAD8NSM6"/>
<keyword evidence="1" id="KW-0175">Coiled coil</keyword>
<evidence type="ECO:0000313" key="4">
    <source>
        <dbReference type="Proteomes" id="UP001229421"/>
    </source>
</evidence>
<proteinExistence type="predicted"/>
<reference evidence="3" key="1">
    <citation type="journal article" date="2023" name="bioRxiv">
        <title>Improved chromosome-level genome assembly for marigold (Tagetes erecta).</title>
        <authorList>
            <person name="Jiang F."/>
            <person name="Yuan L."/>
            <person name="Wang S."/>
            <person name="Wang H."/>
            <person name="Xu D."/>
            <person name="Wang A."/>
            <person name="Fan W."/>
        </authorList>
    </citation>
    <scope>NUCLEOTIDE SEQUENCE</scope>
    <source>
        <strain evidence="3">WSJ</strain>
        <tissue evidence="3">Leaf</tissue>
    </source>
</reference>
<evidence type="ECO:0000313" key="3">
    <source>
        <dbReference type="EMBL" id="KAK1419704.1"/>
    </source>
</evidence>
<feature type="compositionally biased region" description="Acidic residues" evidence="2">
    <location>
        <begin position="188"/>
        <end position="201"/>
    </location>
</feature>
<evidence type="ECO:0000256" key="2">
    <source>
        <dbReference type="SAM" id="MobiDB-lite"/>
    </source>
</evidence>